<evidence type="ECO:0000313" key="4">
    <source>
        <dbReference type="EMBL" id="QEN07850.1"/>
    </source>
</evidence>
<keyword evidence="5" id="KW-1185">Reference proteome</keyword>
<dbReference type="Pfam" id="PF00759">
    <property type="entry name" value="Glyco_hydro_9"/>
    <property type="match status" value="1"/>
</dbReference>
<proteinExistence type="predicted"/>
<sequence>MIHVNQKGYSFQSGFRGVFQNSTGAALKQAQLVDAHSGNVLCDLDISPVEAVPGWKNRYFQKLGCPLKTLEAHMPSSFRCRIAAQGEDCLQFSENFTIRHELISEKDLSDLLVYFKTMRCDGLFDEADKHAPVWGTQEERDVSGGWYDASGDTSKYLSHLSYAGRMSPQQTPLVVWIFADVLKRYDKAQLWQGDNFRRWILFEMDYGADFLLKMQHEEGWFYKTLFDQWSKDPEARMLCSYKTQKGERLETMKAGFREGGGMSCAALAGAAALARGEKRSMYTRAAEQGYSYLKEHNAELLEGGPENLIDRYCALLATVELAELKGTGPYIQDAEVYLEQIDASFHSFTPDQGWWFVDQKNTVPFYHASDEGLLFLALQKSLVLPLGNLLKRRVRTMLQKAYSFLERSLLCDPNPFLYPRHWVDSGTDPQFKWFYPHKNPSAYWWQGENSRISSLGAAALSGVSGGLISMDKARKTALASLNWQLGVNPFNLSMVDGWGASNPDYEGDYYNLPGGVANGITSGFEDESDIAFQPEQRGNPGDNSWRWGEQWIPHAAWFFLLTSLIREENL</sequence>
<dbReference type="Gene3D" id="1.50.10.10">
    <property type="match status" value="1"/>
</dbReference>
<evidence type="ECO:0000313" key="5">
    <source>
        <dbReference type="Proteomes" id="UP000324209"/>
    </source>
</evidence>
<evidence type="ECO:0000256" key="2">
    <source>
        <dbReference type="ARBA" id="ARBA00023326"/>
    </source>
</evidence>
<name>A0A5C1QLK1_9SPIO</name>
<dbReference type="InterPro" id="IPR001701">
    <property type="entry name" value="Glyco_hydro_9"/>
</dbReference>
<dbReference type="InterPro" id="IPR012341">
    <property type="entry name" value="6hp_glycosidase-like_sf"/>
</dbReference>
<dbReference type="Proteomes" id="UP000324209">
    <property type="component" value="Chromosome"/>
</dbReference>
<organism evidence="4 5">
    <name type="scientific">Oceanispirochaeta crateris</name>
    <dbReference type="NCBI Taxonomy" id="2518645"/>
    <lineage>
        <taxon>Bacteria</taxon>
        <taxon>Pseudomonadati</taxon>
        <taxon>Spirochaetota</taxon>
        <taxon>Spirochaetia</taxon>
        <taxon>Spirochaetales</taxon>
        <taxon>Spirochaetaceae</taxon>
        <taxon>Oceanispirochaeta</taxon>
    </lineage>
</organism>
<dbReference type="KEGG" id="ock:EXM22_07540"/>
<feature type="domain" description="Glycoside hydrolase family 9" evidence="3">
    <location>
        <begin position="130"/>
        <end position="503"/>
    </location>
</feature>
<dbReference type="GO" id="GO:0000272">
    <property type="term" value="P:polysaccharide catabolic process"/>
    <property type="evidence" value="ECO:0007669"/>
    <property type="project" value="UniProtKB-KW"/>
</dbReference>
<evidence type="ECO:0000256" key="1">
    <source>
        <dbReference type="ARBA" id="ARBA00023277"/>
    </source>
</evidence>
<dbReference type="SUPFAM" id="SSF48208">
    <property type="entry name" value="Six-hairpin glycosidases"/>
    <property type="match status" value="1"/>
</dbReference>
<evidence type="ECO:0000259" key="3">
    <source>
        <dbReference type="Pfam" id="PF00759"/>
    </source>
</evidence>
<keyword evidence="1" id="KW-0119">Carbohydrate metabolism</keyword>
<gene>
    <name evidence="4" type="ORF">EXM22_07540</name>
</gene>
<dbReference type="GO" id="GO:0004553">
    <property type="term" value="F:hydrolase activity, hydrolyzing O-glycosyl compounds"/>
    <property type="evidence" value="ECO:0007669"/>
    <property type="project" value="InterPro"/>
</dbReference>
<accession>A0A5C1QLK1</accession>
<protein>
    <recommendedName>
        <fullName evidence="3">Glycoside hydrolase family 9 domain-containing protein</fullName>
    </recommendedName>
</protein>
<reference evidence="4 5" key="1">
    <citation type="submission" date="2019-02" db="EMBL/GenBank/DDBJ databases">
        <title>Complete Genome Sequence and Methylome Analysis of free living Spirochaetas.</title>
        <authorList>
            <person name="Fomenkov A."/>
            <person name="Dubinina G."/>
            <person name="Leshcheva N."/>
            <person name="Mikheeva N."/>
            <person name="Grabovich M."/>
            <person name="Vincze T."/>
            <person name="Roberts R.J."/>
        </authorList>
    </citation>
    <scope>NUCLEOTIDE SEQUENCE [LARGE SCALE GENOMIC DNA]</scope>
    <source>
        <strain evidence="4 5">K2</strain>
    </source>
</reference>
<dbReference type="AlphaFoldDB" id="A0A5C1QLK1"/>
<dbReference type="InterPro" id="IPR008928">
    <property type="entry name" value="6-hairpin_glycosidase_sf"/>
</dbReference>
<dbReference type="RefSeq" id="WP_149485930.1">
    <property type="nucleotide sequence ID" value="NZ_CP036150.1"/>
</dbReference>
<dbReference type="OrthoDB" id="9808897at2"/>
<dbReference type="EMBL" id="CP036150">
    <property type="protein sequence ID" value="QEN07850.1"/>
    <property type="molecule type" value="Genomic_DNA"/>
</dbReference>
<keyword evidence="2" id="KW-0624">Polysaccharide degradation</keyword>